<dbReference type="PANTHER" id="PTHR15892:SF2">
    <property type="entry name" value="LARGE RIBOSOMAL SUBUNIT PROTEIN UL30M"/>
    <property type="match status" value="1"/>
</dbReference>
<dbReference type="Pfam" id="PF00327">
    <property type="entry name" value="Ribosomal_L30"/>
    <property type="match status" value="1"/>
</dbReference>
<dbReference type="HAMAP" id="MF_01371_B">
    <property type="entry name" value="Ribosomal_uL30_B"/>
    <property type="match status" value="1"/>
</dbReference>
<accession>A0A7C4CDA6</accession>
<organism evidence="7">
    <name type="scientific">candidate division WOR-3 bacterium</name>
    <dbReference type="NCBI Taxonomy" id="2052148"/>
    <lineage>
        <taxon>Bacteria</taxon>
        <taxon>Bacteria division WOR-3</taxon>
    </lineage>
</organism>
<dbReference type="SUPFAM" id="SSF55129">
    <property type="entry name" value="Ribosomal protein L30p/L7e"/>
    <property type="match status" value="1"/>
</dbReference>
<dbReference type="NCBIfam" id="TIGR01308">
    <property type="entry name" value="rpmD_bact"/>
    <property type="match status" value="1"/>
</dbReference>
<feature type="domain" description="Large ribosomal subunit protein uL30-like ferredoxin-like fold" evidence="6">
    <location>
        <begin position="4"/>
        <end position="54"/>
    </location>
</feature>
<evidence type="ECO:0000256" key="4">
    <source>
        <dbReference type="ARBA" id="ARBA00023274"/>
    </source>
</evidence>
<dbReference type="InterPro" id="IPR005996">
    <property type="entry name" value="Ribosomal_uL30_bac-type"/>
</dbReference>
<dbReference type="CDD" id="cd01658">
    <property type="entry name" value="Ribosomal_L30"/>
    <property type="match status" value="1"/>
</dbReference>
<dbReference type="InterPro" id="IPR036919">
    <property type="entry name" value="Ribo_uL30_ferredoxin-like_sf"/>
</dbReference>
<dbReference type="GO" id="GO:0015934">
    <property type="term" value="C:large ribosomal subunit"/>
    <property type="evidence" value="ECO:0007669"/>
    <property type="project" value="InterPro"/>
</dbReference>
<dbReference type="PANTHER" id="PTHR15892">
    <property type="entry name" value="MITOCHONDRIAL RIBOSOMAL PROTEIN L30"/>
    <property type="match status" value="1"/>
</dbReference>
<gene>
    <name evidence="7" type="ORF">ENS41_08610</name>
</gene>
<sequence length="59" mass="6830">MNQLKVTLVKSLIDRPESHKRVARALGLRRRGAVRIHRADGVTRGMVFKIRHLVKVEEM</sequence>
<keyword evidence="4" id="KW-0687">Ribonucleoprotein</keyword>
<dbReference type="EMBL" id="DSUT01000183">
    <property type="protein sequence ID" value="HGK28987.1"/>
    <property type="molecule type" value="Genomic_DNA"/>
</dbReference>
<comment type="caution">
    <text evidence="7">The sequence shown here is derived from an EMBL/GenBank/DDBJ whole genome shotgun (WGS) entry which is preliminary data.</text>
</comment>
<evidence type="ECO:0000256" key="1">
    <source>
        <dbReference type="ARBA" id="ARBA00007594"/>
    </source>
</evidence>
<comment type="subunit">
    <text evidence="2">Part of the 50S ribosomal subunit.</text>
</comment>
<keyword evidence="3 7" id="KW-0689">Ribosomal protein</keyword>
<evidence type="ECO:0000256" key="5">
    <source>
        <dbReference type="ARBA" id="ARBA00035492"/>
    </source>
</evidence>
<protein>
    <recommendedName>
        <fullName evidence="5">50S ribosomal protein L30</fullName>
    </recommendedName>
</protein>
<reference evidence="7" key="1">
    <citation type="journal article" date="2020" name="mSystems">
        <title>Genome- and Community-Level Interaction Insights into Carbon Utilization and Element Cycling Functions of Hydrothermarchaeota in Hydrothermal Sediment.</title>
        <authorList>
            <person name="Zhou Z."/>
            <person name="Liu Y."/>
            <person name="Xu W."/>
            <person name="Pan J."/>
            <person name="Luo Z.H."/>
            <person name="Li M."/>
        </authorList>
    </citation>
    <scope>NUCLEOTIDE SEQUENCE [LARGE SCALE GENOMIC DNA]</scope>
    <source>
        <strain evidence="7">SpSt-488</strain>
    </source>
</reference>
<name>A0A7C4CDA6_UNCW3</name>
<evidence type="ECO:0000256" key="2">
    <source>
        <dbReference type="ARBA" id="ARBA00011838"/>
    </source>
</evidence>
<dbReference type="Gene3D" id="3.30.1390.20">
    <property type="entry name" value="Ribosomal protein L30, ferredoxin-like fold domain"/>
    <property type="match status" value="1"/>
</dbReference>
<proteinExistence type="inferred from homology"/>
<dbReference type="InterPro" id="IPR016082">
    <property type="entry name" value="Ribosomal_uL30_ferredoxin-like"/>
</dbReference>
<dbReference type="PIRSF" id="PIRSF002211">
    <property type="entry name" value="Ribosomal_L30_bac-type"/>
    <property type="match status" value="1"/>
</dbReference>
<comment type="similarity">
    <text evidence="1">Belongs to the universal ribosomal protein uL30 family.</text>
</comment>
<dbReference type="AlphaFoldDB" id="A0A7C4CDA6"/>
<dbReference type="GO" id="GO:0006412">
    <property type="term" value="P:translation"/>
    <property type="evidence" value="ECO:0007669"/>
    <property type="project" value="InterPro"/>
</dbReference>
<evidence type="ECO:0000259" key="6">
    <source>
        <dbReference type="Pfam" id="PF00327"/>
    </source>
</evidence>
<dbReference type="GO" id="GO:0003735">
    <property type="term" value="F:structural constituent of ribosome"/>
    <property type="evidence" value="ECO:0007669"/>
    <property type="project" value="InterPro"/>
</dbReference>
<evidence type="ECO:0000313" key="7">
    <source>
        <dbReference type="EMBL" id="HGK28987.1"/>
    </source>
</evidence>
<evidence type="ECO:0000256" key="3">
    <source>
        <dbReference type="ARBA" id="ARBA00022980"/>
    </source>
</evidence>